<evidence type="ECO:0000313" key="2">
    <source>
        <dbReference type="Proteomes" id="UP000046090"/>
    </source>
</evidence>
<dbReference type="Gene3D" id="3.40.50.880">
    <property type="match status" value="2"/>
</dbReference>
<dbReference type="InterPro" id="IPR029062">
    <property type="entry name" value="Class_I_gatase-like"/>
</dbReference>
<dbReference type="Proteomes" id="UP000046090">
    <property type="component" value="Unassembled WGS sequence"/>
</dbReference>
<reference evidence="2" key="1">
    <citation type="submission" date="2014-12" db="EMBL/GenBank/DDBJ databases">
        <authorList>
            <person name="Smet A."/>
        </authorList>
    </citation>
    <scope>NUCLEOTIDE SEQUENCE [LARGE SCALE GENOMIC DNA]</scope>
</reference>
<evidence type="ECO:0000313" key="1">
    <source>
        <dbReference type="EMBL" id="CRI34987.1"/>
    </source>
</evidence>
<name>A0A0K2XRC9_HELHE</name>
<dbReference type="AlphaFoldDB" id="A0A0K2XRC9"/>
<dbReference type="EMBL" id="CDMK01000002">
    <property type="protein sequence ID" value="CRI34987.1"/>
    <property type="molecule type" value="Genomic_DNA"/>
</dbReference>
<organism evidence="1 2">
    <name type="scientific">Helicobacter heilmannii</name>
    <dbReference type="NCBI Taxonomy" id="35817"/>
    <lineage>
        <taxon>Bacteria</taxon>
        <taxon>Pseudomonadati</taxon>
        <taxon>Campylobacterota</taxon>
        <taxon>Epsilonproteobacteria</taxon>
        <taxon>Campylobacterales</taxon>
        <taxon>Helicobacteraceae</taxon>
        <taxon>Helicobacter</taxon>
    </lineage>
</organism>
<dbReference type="GeneID" id="76197486"/>
<protein>
    <submittedName>
        <fullName evidence="1">ThiJ/PfpI family protein</fullName>
    </submittedName>
</protein>
<sequence>MKKFLGIITNVSKYPSAEKPTSLWLGEAVHFAHEVEKAGYAVDYASHKGTYTPIDPNDYAGGHGAVWDFPDNAALTQVAHLQPWRCGVLVCHGSARLLNIEQKALQLDKLVPYLTEDALVARGLSMKKRQIGLPLPSPTSASLQGKTPLQALQWRSKFWSCSKF</sequence>
<keyword evidence="2" id="KW-1185">Reference proteome</keyword>
<dbReference type="RefSeq" id="WP_015106933.1">
    <property type="nucleotide sequence ID" value="NZ_AP026684.1"/>
</dbReference>
<proteinExistence type="predicted"/>
<gene>
    <name evidence="1" type="ORF">HHE01_07880</name>
</gene>
<dbReference type="SUPFAM" id="SSF52317">
    <property type="entry name" value="Class I glutamine amidotransferase-like"/>
    <property type="match status" value="1"/>
</dbReference>
<accession>A0A0K2XRC9</accession>